<dbReference type="Proteomes" id="UP001375240">
    <property type="component" value="Unassembled WGS sequence"/>
</dbReference>
<evidence type="ECO:0000256" key="1">
    <source>
        <dbReference type="SAM" id="MobiDB-lite"/>
    </source>
</evidence>
<dbReference type="EMBL" id="JAVHNQ010000005">
    <property type="protein sequence ID" value="KAK6347140.1"/>
    <property type="molecule type" value="Genomic_DNA"/>
</dbReference>
<sequence>MKPKLGQTTEQTIIHHQNNSFTPPANGLPASDVITDVPVKATDTGRVSAKFDAIRMAEDRRQFDVDMKTKKKDVECFVIGNLVYETRHHGNTTPADPATRIATLKRG</sequence>
<keyword evidence="3" id="KW-1185">Reference proteome</keyword>
<evidence type="ECO:0000313" key="3">
    <source>
        <dbReference type="Proteomes" id="UP001375240"/>
    </source>
</evidence>
<feature type="region of interest" description="Disordered" evidence="1">
    <location>
        <begin position="87"/>
        <end position="107"/>
    </location>
</feature>
<gene>
    <name evidence="2" type="ORF">TWF696_007219</name>
</gene>
<organism evidence="2 3">
    <name type="scientific">Orbilia brochopaga</name>
    <dbReference type="NCBI Taxonomy" id="3140254"/>
    <lineage>
        <taxon>Eukaryota</taxon>
        <taxon>Fungi</taxon>
        <taxon>Dikarya</taxon>
        <taxon>Ascomycota</taxon>
        <taxon>Pezizomycotina</taxon>
        <taxon>Orbiliomycetes</taxon>
        <taxon>Orbiliales</taxon>
        <taxon>Orbiliaceae</taxon>
        <taxon>Orbilia</taxon>
    </lineage>
</organism>
<accession>A0AAV9UUK0</accession>
<proteinExistence type="predicted"/>
<evidence type="ECO:0000313" key="2">
    <source>
        <dbReference type="EMBL" id="KAK6347140.1"/>
    </source>
</evidence>
<protein>
    <submittedName>
        <fullName evidence="2">Uncharacterized protein</fullName>
    </submittedName>
</protein>
<reference evidence="2 3" key="1">
    <citation type="submission" date="2019-10" db="EMBL/GenBank/DDBJ databases">
        <authorList>
            <person name="Palmer J.M."/>
        </authorList>
    </citation>
    <scope>NUCLEOTIDE SEQUENCE [LARGE SCALE GENOMIC DNA]</scope>
    <source>
        <strain evidence="2 3">TWF696</strain>
    </source>
</reference>
<name>A0AAV9UUK0_9PEZI</name>
<dbReference type="AlphaFoldDB" id="A0AAV9UUK0"/>
<comment type="caution">
    <text evidence="2">The sequence shown here is derived from an EMBL/GenBank/DDBJ whole genome shotgun (WGS) entry which is preliminary data.</text>
</comment>